<organism evidence="2 3">
    <name type="scientific">Alectoria fallacina</name>
    <dbReference type="NCBI Taxonomy" id="1903189"/>
    <lineage>
        <taxon>Eukaryota</taxon>
        <taxon>Fungi</taxon>
        <taxon>Dikarya</taxon>
        <taxon>Ascomycota</taxon>
        <taxon>Pezizomycotina</taxon>
        <taxon>Lecanoromycetes</taxon>
        <taxon>OSLEUM clade</taxon>
        <taxon>Lecanoromycetidae</taxon>
        <taxon>Lecanorales</taxon>
        <taxon>Lecanorineae</taxon>
        <taxon>Parmeliaceae</taxon>
        <taxon>Alectoria</taxon>
    </lineage>
</organism>
<keyword evidence="3" id="KW-1185">Reference proteome</keyword>
<accession>A0A8H3F6D3</accession>
<proteinExistence type="predicted"/>
<dbReference type="OrthoDB" id="5348779at2759"/>
<dbReference type="Proteomes" id="UP000664203">
    <property type="component" value="Unassembled WGS sequence"/>
</dbReference>
<feature type="compositionally biased region" description="Acidic residues" evidence="1">
    <location>
        <begin position="769"/>
        <end position="778"/>
    </location>
</feature>
<comment type="caution">
    <text evidence="2">The sequence shown here is derived from an EMBL/GenBank/DDBJ whole genome shotgun (WGS) entry which is preliminary data.</text>
</comment>
<feature type="compositionally biased region" description="Basic and acidic residues" evidence="1">
    <location>
        <begin position="803"/>
        <end position="812"/>
    </location>
</feature>
<feature type="region of interest" description="Disordered" evidence="1">
    <location>
        <begin position="555"/>
        <end position="822"/>
    </location>
</feature>
<reference evidence="2" key="1">
    <citation type="submission" date="2021-03" db="EMBL/GenBank/DDBJ databases">
        <authorList>
            <person name="Tagirdzhanova G."/>
        </authorList>
    </citation>
    <scope>NUCLEOTIDE SEQUENCE</scope>
</reference>
<feature type="compositionally biased region" description="Basic and acidic residues" evidence="1">
    <location>
        <begin position="558"/>
        <end position="577"/>
    </location>
</feature>
<evidence type="ECO:0000313" key="3">
    <source>
        <dbReference type="Proteomes" id="UP000664203"/>
    </source>
</evidence>
<name>A0A8H3F6D3_9LECA</name>
<feature type="compositionally biased region" description="Acidic residues" evidence="1">
    <location>
        <begin position="698"/>
        <end position="718"/>
    </location>
</feature>
<feature type="region of interest" description="Disordered" evidence="1">
    <location>
        <begin position="247"/>
        <end position="279"/>
    </location>
</feature>
<feature type="region of interest" description="Disordered" evidence="1">
    <location>
        <begin position="180"/>
        <end position="217"/>
    </location>
</feature>
<feature type="compositionally biased region" description="Polar residues" evidence="1">
    <location>
        <begin position="137"/>
        <end position="152"/>
    </location>
</feature>
<feature type="region of interest" description="Disordered" evidence="1">
    <location>
        <begin position="294"/>
        <end position="330"/>
    </location>
</feature>
<feature type="compositionally biased region" description="Basic residues" evidence="1">
    <location>
        <begin position="724"/>
        <end position="743"/>
    </location>
</feature>
<gene>
    <name evidence="2" type="ORF">ALECFALPRED_010719</name>
</gene>
<feature type="compositionally biased region" description="Polar residues" evidence="1">
    <location>
        <begin position="69"/>
        <end position="83"/>
    </location>
</feature>
<feature type="compositionally biased region" description="Acidic residues" evidence="1">
    <location>
        <begin position="625"/>
        <end position="636"/>
    </location>
</feature>
<feature type="region of interest" description="Disordered" evidence="1">
    <location>
        <begin position="1"/>
        <end position="152"/>
    </location>
</feature>
<feature type="compositionally biased region" description="Polar residues" evidence="1">
    <location>
        <begin position="683"/>
        <end position="694"/>
    </location>
</feature>
<evidence type="ECO:0000313" key="2">
    <source>
        <dbReference type="EMBL" id="CAF9916438.1"/>
    </source>
</evidence>
<feature type="compositionally biased region" description="Polar residues" evidence="1">
    <location>
        <begin position="40"/>
        <end position="61"/>
    </location>
</feature>
<dbReference type="EMBL" id="CAJPDR010000091">
    <property type="protein sequence ID" value="CAF9916438.1"/>
    <property type="molecule type" value="Genomic_DNA"/>
</dbReference>
<evidence type="ECO:0000256" key="1">
    <source>
        <dbReference type="SAM" id="MobiDB-lite"/>
    </source>
</evidence>
<feature type="compositionally biased region" description="Polar residues" evidence="1">
    <location>
        <begin position="259"/>
        <end position="269"/>
    </location>
</feature>
<dbReference type="AlphaFoldDB" id="A0A8H3F6D3"/>
<sequence length="886" mass="99786">MASKKQSWYDQMPGTYPAEEDEETYLQMMNELAEEECNAGPQQSQYPHRTGFPSHQHQYASQKPPARDSSYQMPAGHQQQHTSRYWPVKQPSYQKPAGRQHPYARPSVPAAESHYQTSAYGNHGMRQAGPIRHGGNVPSSQGSRHSQLGFNHQQPRAQQYVSNDYAGYATSYLPSYDARKSDFSRHGPSRGNFGDENFPLPQTHHDFPQSSMLDDDFSFQGQQHGAFESSQDRQYAAYVQRAANMHGPSPYLAAPPNAHATSRPTTSIAASEHGSRPEIGPIDVEQHIEFHSFEKEAEKSNKGKKKRTTKARGSNEEKKPAKSKAKGQTRFENGRLECLPDSDGVVQQWEPAIRMDDCRRELIDQQNRLATQLGMSYRDPDPVGTGLNDETAFKIEHADWDSDRAHLPEICWRYNEDEENNPRPSDDPGFMRFKGMIVLDPNDDPVKDWPQLPATLSSKTRGYKLEIMSRQNPHLEYKDFIARMPSVIEKSKKDKDTGDIEVIIEAPDPNVVCNMRMFRFRKEKGLLSWTEKGKTKVIGEGLEKLFGDKLVDNSMRSFGRDLTPREQNEIRKGKDAQFPESSTAGGPSARAPTKKRTNRGATKAVKKQSNAMVQKAPRPKRPREDDEDSGSTDEENFGQATAASYRKRRRNATGGVSKPTIILDNDQALPAKERVPKIIGLGSNLTPYDSNHFSSGFYDEEDKDHPSEDEEENEDDGEFEMRTSRRPIHPLRTRHARGGAKKVHLFDPAQTQEQEYSPHGDLGSQPNPIDEDTDEGMTDVDGPANGPSSGKAHASAETQADDDAAKEVEAEHVVTPQVRQETDLERHRRVTREFLGEVDDFYFLPESHRQLRSAPLFFSPFTSNAMDDGTLPDPTITSTILVEHES</sequence>
<protein>
    <submittedName>
        <fullName evidence="2">Uncharacterized protein</fullName>
    </submittedName>
</protein>